<accession>A0A5A7T709</accession>
<dbReference type="Proteomes" id="UP000321393">
    <property type="component" value="Unassembled WGS sequence"/>
</dbReference>
<organism evidence="1 2">
    <name type="scientific">Cucumis melo var. makuwa</name>
    <name type="common">Oriental melon</name>
    <dbReference type="NCBI Taxonomy" id="1194695"/>
    <lineage>
        <taxon>Eukaryota</taxon>
        <taxon>Viridiplantae</taxon>
        <taxon>Streptophyta</taxon>
        <taxon>Embryophyta</taxon>
        <taxon>Tracheophyta</taxon>
        <taxon>Spermatophyta</taxon>
        <taxon>Magnoliopsida</taxon>
        <taxon>eudicotyledons</taxon>
        <taxon>Gunneridae</taxon>
        <taxon>Pentapetalae</taxon>
        <taxon>rosids</taxon>
        <taxon>fabids</taxon>
        <taxon>Cucurbitales</taxon>
        <taxon>Cucurbitaceae</taxon>
        <taxon>Benincaseae</taxon>
        <taxon>Cucumis</taxon>
    </lineage>
</organism>
<evidence type="ECO:0000313" key="1">
    <source>
        <dbReference type="EMBL" id="KAA0037347.1"/>
    </source>
</evidence>
<protein>
    <submittedName>
        <fullName evidence="1">Uncharacterized protein</fullName>
    </submittedName>
</protein>
<comment type="caution">
    <text evidence="1">The sequence shown here is derived from an EMBL/GenBank/DDBJ whole genome shotgun (WGS) entry which is preliminary data.</text>
</comment>
<gene>
    <name evidence="1" type="ORF">E6C27_scaffold278G00390</name>
</gene>
<dbReference type="EMBL" id="SSTE01018943">
    <property type="protein sequence ID" value="KAA0037347.1"/>
    <property type="molecule type" value="Genomic_DNA"/>
</dbReference>
<name>A0A5A7T709_CUCMM</name>
<proteinExistence type="predicted"/>
<sequence length="272" mass="30098">MFPNEDEDEFQFSRILDAPKGHTFCLKISKSPIISSSTMVSSFCSSFMNQVSIPLSDPTSTGGRLGFCHEIYRPRRSDRVPSSFGNVTLSSAIQLLLGDGQTFCRQIHCSNRSDRTPSRFGEVTLPSVIQLPLGDDWAFVVRSTTLVGAIRHLRTFVILRSDSIVSDLTFTKGRSSFYRQIYRPGRSNRTPSSFGEVALPSAFQLLLGGDRAFTVRSIALVGVIRHLHRLERSDRAPSLFGEVTSPSLIRLLLGDDRTFGIRSITLVGAIGH</sequence>
<evidence type="ECO:0000313" key="2">
    <source>
        <dbReference type="Proteomes" id="UP000321393"/>
    </source>
</evidence>
<dbReference type="AlphaFoldDB" id="A0A5A7T709"/>
<reference evidence="1 2" key="1">
    <citation type="submission" date="2019-08" db="EMBL/GenBank/DDBJ databases">
        <title>Draft genome sequences of two oriental melons (Cucumis melo L. var makuwa).</title>
        <authorList>
            <person name="Kwon S.-Y."/>
        </authorList>
    </citation>
    <scope>NUCLEOTIDE SEQUENCE [LARGE SCALE GENOMIC DNA]</scope>
    <source>
        <strain evidence="2">cv. SW 3</strain>
        <tissue evidence="1">Leaf</tissue>
    </source>
</reference>